<dbReference type="GO" id="GO:0030001">
    <property type="term" value="P:metal ion transport"/>
    <property type="evidence" value="ECO:0007669"/>
    <property type="project" value="UniProtKB-ARBA"/>
</dbReference>
<keyword evidence="4" id="KW-1003">Cell membrane</keyword>
<evidence type="ECO:0000256" key="1">
    <source>
        <dbReference type="ARBA" id="ARBA00004651"/>
    </source>
</evidence>
<dbReference type="InterPro" id="IPR003445">
    <property type="entry name" value="Cat_transpt"/>
</dbReference>
<dbReference type="EMBL" id="BMPG01000003">
    <property type="protein sequence ID" value="GGL63913.1"/>
    <property type="molecule type" value="Genomic_DNA"/>
</dbReference>
<gene>
    <name evidence="10" type="primary">trkH2</name>
    <name evidence="10" type="ORF">GCM10009039_22210</name>
</gene>
<feature type="transmembrane region" description="Helical" evidence="9">
    <location>
        <begin position="71"/>
        <end position="98"/>
    </location>
</feature>
<accession>A0A830FD88</accession>
<keyword evidence="3" id="KW-0813">Transport</keyword>
<dbReference type="GO" id="GO:0008324">
    <property type="term" value="F:monoatomic cation transmembrane transporter activity"/>
    <property type="evidence" value="ECO:0007669"/>
    <property type="project" value="InterPro"/>
</dbReference>
<evidence type="ECO:0000256" key="6">
    <source>
        <dbReference type="ARBA" id="ARBA00022989"/>
    </source>
</evidence>
<evidence type="ECO:0000256" key="5">
    <source>
        <dbReference type="ARBA" id="ARBA00022692"/>
    </source>
</evidence>
<dbReference type="Proteomes" id="UP000607197">
    <property type="component" value="Unassembled WGS sequence"/>
</dbReference>
<evidence type="ECO:0000256" key="3">
    <source>
        <dbReference type="ARBA" id="ARBA00022448"/>
    </source>
</evidence>
<keyword evidence="5 9" id="KW-0812">Transmembrane</keyword>
<name>A0A830FD88_9EURY</name>
<feature type="transmembrane region" description="Helical" evidence="9">
    <location>
        <begin position="282"/>
        <end position="300"/>
    </location>
</feature>
<comment type="caution">
    <text evidence="10">The sequence shown here is derived from an EMBL/GenBank/DDBJ whole genome shotgun (WGS) entry which is preliminary data.</text>
</comment>
<dbReference type="Pfam" id="PF02386">
    <property type="entry name" value="TrkH"/>
    <property type="match status" value="1"/>
</dbReference>
<dbReference type="GO" id="GO:0005886">
    <property type="term" value="C:plasma membrane"/>
    <property type="evidence" value="ECO:0007669"/>
    <property type="project" value="UniProtKB-SubCell"/>
</dbReference>
<reference evidence="10" key="2">
    <citation type="submission" date="2020-09" db="EMBL/GenBank/DDBJ databases">
        <authorList>
            <person name="Sun Q."/>
            <person name="Ohkuma M."/>
        </authorList>
    </citation>
    <scope>NUCLEOTIDE SEQUENCE</scope>
    <source>
        <strain evidence="10">JCM 19596</strain>
    </source>
</reference>
<keyword evidence="11" id="KW-1185">Reference proteome</keyword>
<feature type="transmembrane region" description="Helical" evidence="9">
    <location>
        <begin position="138"/>
        <end position="163"/>
    </location>
</feature>
<keyword evidence="7" id="KW-0406">Ion transport</keyword>
<feature type="transmembrane region" description="Helical" evidence="9">
    <location>
        <begin position="345"/>
        <end position="370"/>
    </location>
</feature>
<evidence type="ECO:0000256" key="7">
    <source>
        <dbReference type="ARBA" id="ARBA00023065"/>
    </source>
</evidence>
<sequence length="440" mass="47242">MSLRVDWRVSVALMGMVVKWLWVPLCLPLALALYDGTAVVPFAVPMVGAAVAGAGLERLTGKRELEVREAFLMVALTWLSVAVVGAVPFVLAGVGTIAEPVNALFESMSGVTTTGATVLVDFDAHSRAVLLWRSTLQWLGGLGILVLATAVLSQLSVGGAQLMETETQTQDVTRLTPKISETAALLWKLYIGLTALQVGVLYALHLVGFAPSMTAFDAVAHAFTTISTSGFSPRGASIAAFSPAVQWVIIPFMVTGATSFILLYAVTRGEFSRLRESEEFRFYLGVLALFTLAIAGIRVLNAPPGAEIGVEATARHTLFQVVSIVTTTGYASTDFNLWTPGAKHLLFLCMFIGGMAGSTTCSIKAFRWLVVLKTFRRDLLVSASPSVVKPVRLTGSVVDEDTIRDIYSYTLVGLVCFAAGRFSSSWTRLGRGSWCRSSRR</sequence>
<comment type="similarity">
    <text evidence="2">Belongs to the TrkH potassium transport family.</text>
</comment>
<dbReference type="PANTHER" id="PTHR32024">
    <property type="entry name" value="TRK SYSTEM POTASSIUM UPTAKE PROTEIN TRKG-RELATED"/>
    <property type="match status" value="1"/>
</dbReference>
<reference evidence="10" key="1">
    <citation type="journal article" date="2014" name="Int. J. Syst. Evol. Microbiol.">
        <title>Complete genome sequence of Corynebacterium casei LMG S-19264T (=DSM 44701T), isolated from a smear-ripened cheese.</title>
        <authorList>
            <consortium name="US DOE Joint Genome Institute (JGI-PGF)"/>
            <person name="Walter F."/>
            <person name="Albersmeier A."/>
            <person name="Kalinowski J."/>
            <person name="Ruckert C."/>
        </authorList>
    </citation>
    <scope>NUCLEOTIDE SEQUENCE</scope>
    <source>
        <strain evidence="10">JCM 19596</strain>
    </source>
</reference>
<dbReference type="PANTHER" id="PTHR32024:SF2">
    <property type="entry name" value="TRK SYSTEM POTASSIUM UPTAKE PROTEIN TRKG-RELATED"/>
    <property type="match status" value="1"/>
</dbReference>
<proteinExistence type="inferred from homology"/>
<evidence type="ECO:0000313" key="10">
    <source>
        <dbReference type="EMBL" id="GGL63913.1"/>
    </source>
</evidence>
<evidence type="ECO:0000256" key="4">
    <source>
        <dbReference type="ARBA" id="ARBA00022475"/>
    </source>
</evidence>
<comment type="subcellular location">
    <subcellularLocation>
        <location evidence="1">Cell membrane</location>
        <topology evidence="1">Multi-pass membrane protein</topology>
    </subcellularLocation>
</comment>
<protein>
    <submittedName>
        <fullName evidence="10">Potassium transporter TrkH</fullName>
    </submittedName>
</protein>
<feature type="transmembrane region" description="Helical" evidence="9">
    <location>
        <begin position="12"/>
        <end position="34"/>
    </location>
</feature>
<evidence type="ECO:0000256" key="2">
    <source>
        <dbReference type="ARBA" id="ARBA00009137"/>
    </source>
</evidence>
<keyword evidence="8 9" id="KW-0472">Membrane</keyword>
<feature type="transmembrane region" description="Helical" evidence="9">
    <location>
        <begin position="244"/>
        <end position="266"/>
    </location>
</feature>
<evidence type="ECO:0000256" key="9">
    <source>
        <dbReference type="SAM" id="Phobius"/>
    </source>
</evidence>
<evidence type="ECO:0000256" key="8">
    <source>
        <dbReference type="ARBA" id="ARBA00023136"/>
    </source>
</evidence>
<keyword evidence="6 9" id="KW-1133">Transmembrane helix</keyword>
<feature type="transmembrane region" description="Helical" evidence="9">
    <location>
        <begin position="40"/>
        <end position="59"/>
    </location>
</feature>
<organism evidence="10 11">
    <name type="scientific">Halocalculus aciditolerans</name>
    <dbReference type="NCBI Taxonomy" id="1383812"/>
    <lineage>
        <taxon>Archaea</taxon>
        <taxon>Methanobacteriati</taxon>
        <taxon>Methanobacteriota</taxon>
        <taxon>Stenosarchaea group</taxon>
        <taxon>Halobacteria</taxon>
        <taxon>Halobacteriales</taxon>
        <taxon>Halobacteriaceae</taxon>
        <taxon>Halocalculus</taxon>
    </lineage>
</organism>
<feature type="transmembrane region" description="Helical" evidence="9">
    <location>
        <begin position="184"/>
        <end position="204"/>
    </location>
</feature>
<evidence type="ECO:0000313" key="11">
    <source>
        <dbReference type="Proteomes" id="UP000607197"/>
    </source>
</evidence>
<dbReference type="AlphaFoldDB" id="A0A830FD88"/>